<sequence>MKMTTEEAFVKVLQMHGIEHAFGIIGSGFHSPAGLDRAPPRDPDRQVRPPRPPTAAGPGASGSMNLSRHHSGSEESSC</sequence>
<gene>
    <name evidence="2" type="ORF">H4P12_12655</name>
</gene>
<dbReference type="RefSeq" id="WP_187794568.1">
    <property type="nucleotide sequence ID" value="NZ_JACOQL010000004.1"/>
</dbReference>
<accession>A0A926J6S0</accession>
<feature type="compositionally biased region" description="Basic and acidic residues" evidence="1">
    <location>
        <begin position="38"/>
        <end position="47"/>
    </location>
</feature>
<dbReference type="EMBL" id="JACOQL010000004">
    <property type="protein sequence ID" value="MBC9247537.1"/>
    <property type="molecule type" value="Genomic_DNA"/>
</dbReference>
<organism evidence="2 3">
    <name type="scientific">Paracoccus amoyensis</name>
    <dbReference type="NCBI Taxonomy" id="2760093"/>
    <lineage>
        <taxon>Bacteria</taxon>
        <taxon>Pseudomonadati</taxon>
        <taxon>Pseudomonadota</taxon>
        <taxon>Alphaproteobacteria</taxon>
        <taxon>Rhodobacterales</taxon>
        <taxon>Paracoccaceae</taxon>
        <taxon>Paracoccus</taxon>
    </lineage>
</organism>
<evidence type="ECO:0000256" key="1">
    <source>
        <dbReference type="SAM" id="MobiDB-lite"/>
    </source>
</evidence>
<keyword evidence="3" id="KW-1185">Reference proteome</keyword>
<reference evidence="2" key="1">
    <citation type="submission" date="2020-08" db="EMBL/GenBank/DDBJ databases">
        <title>Paracoccus amoyensis sp. nov., isolated from the surface seawater at coast of Xiamen, Fujian.</title>
        <authorList>
            <person name="Lyu L."/>
        </authorList>
    </citation>
    <scope>NUCLEOTIDE SEQUENCE</scope>
    <source>
        <strain evidence="2">11-3</strain>
    </source>
</reference>
<evidence type="ECO:0008006" key="4">
    <source>
        <dbReference type="Google" id="ProtNLM"/>
    </source>
</evidence>
<dbReference type="Proteomes" id="UP000608594">
    <property type="component" value="Unassembled WGS sequence"/>
</dbReference>
<evidence type="ECO:0000313" key="3">
    <source>
        <dbReference type="Proteomes" id="UP000608594"/>
    </source>
</evidence>
<dbReference type="AlphaFoldDB" id="A0A926J6S0"/>
<comment type="caution">
    <text evidence="2">The sequence shown here is derived from an EMBL/GenBank/DDBJ whole genome shotgun (WGS) entry which is preliminary data.</text>
</comment>
<name>A0A926J6S0_9RHOB</name>
<feature type="region of interest" description="Disordered" evidence="1">
    <location>
        <begin position="25"/>
        <end position="78"/>
    </location>
</feature>
<protein>
    <recommendedName>
        <fullName evidence="4">Thiamine pyrophosphate enzyme, N-terminal TPP binding domain</fullName>
    </recommendedName>
</protein>
<evidence type="ECO:0000313" key="2">
    <source>
        <dbReference type="EMBL" id="MBC9247537.1"/>
    </source>
</evidence>
<proteinExistence type="predicted"/>